<gene>
    <name evidence="1" type="ORF">GON26_12195</name>
</gene>
<dbReference type="EMBL" id="WSTB01000006">
    <property type="protein sequence ID" value="MWB95124.1"/>
    <property type="molecule type" value="Genomic_DNA"/>
</dbReference>
<dbReference type="Proteomes" id="UP000471501">
    <property type="component" value="Unassembled WGS sequence"/>
</dbReference>
<evidence type="ECO:0000313" key="2">
    <source>
        <dbReference type="Proteomes" id="UP000471501"/>
    </source>
</evidence>
<organism evidence="1 2">
    <name type="scientific">Flavobacterium hydrocarbonoxydans</name>
    <dbReference type="NCBI Taxonomy" id="2683249"/>
    <lineage>
        <taxon>Bacteria</taxon>
        <taxon>Pseudomonadati</taxon>
        <taxon>Bacteroidota</taxon>
        <taxon>Flavobacteriia</taxon>
        <taxon>Flavobacteriales</taxon>
        <taxon>Flavobacteriaceae</taxon>
        <taxon>Flavobacterium</taxon>
    </lineage>
</organism>
<accession>A0A6I4NVT2</accession>
<sequence>MKININKLLILFCLNICSCQSQIKNKFHAEVLIIKDSIKCNKEIFFYEFPDILGKNENNFFNTVIAKDYMNYLDSEKPILKPIEFVRESIRIKKKNCDNNNFSGLLNTNCTISFNNFNLLSVIMNYESLAGSSTIETYYYNFDVKNSRMLQYKDVLKEEKVNALIKISDKILNGRLKDLFNEEKKNLKDSDIYKSLIKSKNIFKKDNLTSFIIREDGIEFIYNYGFNKGDFDIEDNLFFSFKQIEMFLKDDFKKNIGWIK</sequence>
<proteinExistence type="predicted"/>
<keyword evidence="2" id="KW-1185">Reference proteome</keyword>
<dbReference type="RefSeq" id="WP_160375048.1">
    <property type="nucleotide sequence ID" value="NZ_WSTB01000006.1"/>
</dbReference>
<dbReference type="AlphaFoldDB" id="A0A6I4NVT2"/>
<reference evidence="1 2" key="1">
    <citation type="submission" date="2019-12" db="EMBL/GenBank/DDBJ databases">
        <authorList>
            <person name="Kim Y.S."/>
        </authorList>
    </citation>
    <scope>NUCLEOTIDE SEQUENCE [LARGE SCALE GENOMIC DNA]</scope>
    <source>
        <strain evidence="1 2">GA093</strain>
    </source>
</reference>
<evidence type="ECO:0008006" key="3">
    <source>
        <dbReference type="Google" id="ProtNLM"/>
    </source>
</evidence>
<name>A0A6I4NVT2_9FLAO</name>
<protein>
    <recommendedName>
        <fullName evidence="3">DUF3298 domain-containing protein</fullName>
    </recommendedName>
</protein>
<evidence type="ECO:0000313" key="1">
    <source>
        <dbReference type="EMBL" id="MWB95124.1"/>
    </source>
</evidence>
<comment type="caution">
    <text evidence="1">The sequence shown here is derived from an EMBL/GenBank/DDBJ whole genome shotgun (WGS) entry which is preliminary data.</text>
</comment>